<feature type="non-terminal residue" evidence="3">
    <location>
        <position position="1"/>
    </location>
</feature>
<dbReference type="UniPathway" id="UPA00143"/>
<evidence type="ECO:0000259" key="2">
    <source>
        <dbReference type="PROSITE" id="PS50097"/>
    </source>
</evidence>
<dbReference type="Proteomes" id="UP000027120">
    <property type="component" value="Unassembled WGS sequence"/>
</dbReference>
<accession>A0A067E5T5</accession>
<gene>
    <name evidence="3" type="ORF">CISIN_1g0470462mg</name>
</gene>
<dbReference type="SUPFAM" id="SSF54695">
    <property type="entry name" value="POZ domain"/>
    <property type="match status" value="1"/>
</dbReference>
<keyword evidence="4" id="KW-1185">Reference proteome</keyword>
<dbReference type="PANTHER" id="PTHR32370">
    <property type="entry name" value="OS12G0117600 PROTEIN"/>
    <property type="match status" value="1"/>
</dbReference>
<dbReference type="InterPro" id="IPR000210">
    <property type="entry name" value="BTB/POZ_dom"/>
</dbReference>
<dbReference type="PROSITE" id="PS50097">
    <property type="entry name" value="BTB"/>
    <property type="match status" value="1"/>
</dbReference>
<sequence length="93" mass="10170">LCSSGLPSDVIIEVGEWSFHLHKFPLLSRSGVLENLIAEFSGEAEKKCVLQFHDIPGGAKAFLLVAKFCYGVKIDLTAANVVSLRCAAEYLRM</sequence>
<dbReference type="EMBL" id="KK785221">
    <property type="protein sequence ID" value="KDO46251.1"/>
    <property type="molecule type" value="Genomic_DNA"/>
</dbReference>
<dbReference type="Pfam" id="PF00651">
    <property type="entry name" value="BTB"/>
    <property type="match status" value="1"/>
</dbReference>
<dbReference type="InterPro" id="IPR043454">
    <property type="entry name" value="NPH3/RPT2-like"/>
</dbReference>
<protein>
    <recommendedName>
        <fullName evidence="2">BTB domain-containing protein</fullName>
    </recommendedName>
</protein>
<evidence type="ECO:0000313" key="3">
    <source>
        <dbReference type="EMBL" id="KDO46251.1"/>
    </source>
</evidence>
<reference evidence="3 4" key="1">
    <citation type="submission" date="2014-04" db="EMBL/GenBank/DDBJ databases">
        <authorList>
            <consortium name="International Citrus Genome Consortium"/>
            <person name="Gmitter F."/>
            <person name="Chen C."/>
            <person name="Farmerie W."/>
            <person name="Harkins T."/>
            <person name="Desany B."/>
            <person name="Mohiuddin M."/>
            <person name="Kodira C."/>
            <person name="Borodovsky M."/>
            <person name="Lomsadze A."/>
            <person name="Burns P."/>
            <person name="Jenkins J."/>
            <person name="Prochnik S."/>
            <person name="Shu S."/>
            <person name="Chapman J."/>
            <person name="Pitluck S."/>
            <person name="Schmutz J."/>
            <person name="Rokhsar D."/>
        </authorList>
    </citation>
    <scope>NUCLEOTIDE SEQUENCE</scope>
</reference>
<feature type="non-terminal residue" evidence="3">
    <location>
        <position position="93"/>
    </location>
</feature>
<dbReference type="Gene3D" id="3.30.710.10">
    <property type="entry name" value="Potassium Channel Kv1.1, Chain A"/>
    <property type="match status" value="1"/>
</dbReference>
<feature type="domain" description="BTB" evidence="2">
    <location>
        <begin position="8"/>
        <end position="78"/>
    </location>
</feature>
<evidence type="ECO:0000313" key="4">
    <source>
        <dbReference type="Proteomes" id="UP000027120"/>
    </source>
</evidence>
<dbReference type="GO" id="GO:0016567">
    <property type="term" value="P:protein ubiquitination"/>
    <property type="evidence" value="ECO:0007669"/>
    <property type="project" value="UniProtKB-UniPathway"/>
</dbReference>
<comment type="pathway">
    <text evidence="1">Protein modification; protein ubiquitination.</text>
</comment>
<organism evidence="3 4">
    <name type="scientific">Citrus sinensis</name>
    <name type="common">Sweet orange</name>
    <name type="synonym">Citrus aurantium var. sinensis</name>
    <dbReference type="NCBI Taxonomy" id="2711"/>
    <lineage>
        <taxon>Eukaryota</taxon>
        <taxon>Viridiplantae</taxon>
        <taxon>Streptophyta</taxon>
        <taxon>Embryophyta</taxon>
        <taxon>Tracheophyta</taxon>
        <taxon>Spermatophyta</taxon>
        <taxon>Magnoliopsida</taxon>
        <taxon>eudicotyledons</taxon>
        <taxon>Gunneridae</taxon>
        <taxon>Pentapetalae</taxon>
        <taxon>rosids</taxon>
        <taxon>malvids</taxon>
        <taxon>Sapindales</taxon>
        <taxon>Rutaceae</taxon>
        <taxon>Aurantioideae</taxon>
        <taxon>Citrus</taxon>
    </lineage>
</organism>
<evidence type="ECO:0000256" key="1">
    <source>
        <dbReference type="ARBA" id="ARBA00004906"/>
    </source>
</evidence>
<dbReference type="InterPro" id="IPR011333">
    <property type="entry name" value="SKP1/BTB/POZ_sf"/>
</dbReference>
<dbReference type="AlphaFoldDB" id="A0A067E5T5"/>
<proteinExistence type="predicted"/>
<name>A0A067E5T5_CITSI</name>